<evidence type="ECO:0000313" key="3">
    <source>
        <dbReference type="Proteomes" id="UP001597414"/>
    </source>
</evidence>
<dbReference type="InterPro" id="IPR000601">
    <property type="entry name" value="PKD_dom"/>
</dbReference>
<dbReference type="Pfam" id="PF18911">
    <property type="entry name" value="PKD_4"/>
    <property type="match status" value="1"/>
</dbReference>
<dbReference type="RefSeq" id="WP_380801331.1">
    <property type="nucleotide sequence ID" value="NZ_JBHUIV010000010.1"/>
</dbReference>
<reference evidence="3" key="1">
    <citation type="journal article" date="2019" name="Int. J. Syst. Evol. Microbiol.">
        <title>The Global Catalogue of Microorganisms (GCM) 10K type strain sequencing project: providing services to taxonomists for standard genome sequencing and annotation.</title>
        <authorList>
            <consortium name="The Broad Institute Genomics Platform"/>
            <consortium name="The Broad Institute Genome Sequencing Center for Infectious Disease"/>
            <person name="Wu L."/>
            <person name="Ma J."/>
        </authorList>
    </citation>
    <scope>NUCLEOTIDE SEQUENCE [LARGE SCALE GENOMIC DNA]</scope>
    <source>
        <strain evidence="3">KCTC 19812</strain>
    </source>
</reference>
<dbReference type="PROSITE" id="PS50093">
    <property type="entry name" value="PKD"/>
    <property type="match status" value="1"/>
</dbReference>
<dbReference type="PANTHER" id="PTHR46534">
    <property type="entry name" value="IGGFC_BINDING DOMAIN-CONTAINING PROTEIN"/>
    <property type="match status" value="1"/>
</dbReference>
<organism evidence="2 3">
    <name type="scientific">Shivajiella indica</name>
    <dbReference type="NCBI Taxonomy" id="872115"/>
    <lineage>
        <taxon>Bacteria</taxon>
        <taxon>Pseudomonadati</taxon>
        <taxon>Bacteroidota</taxon>
        <taxon>Cytophagia</taxon>
        <taxon>Cytophagales</taxon>
        <taxon>Cyclobacteriaceae</taxon>
        <taxon>Shivajiella</taxon>
    </lineage>
</organism>
<dbReference type="Pfam" id="PF13573">
    <property type="entry name" value="SprB"/>
    <property type="match status" value="2"/>
</dbReference>
<dbReference type="InterPro" id="IPR025667">
    <property type="entry name" value="SprB_repeat"/>
</dbReference>
<protein>
    <submittedName>
        <fullName evidence="2">PKD domain-containing protein</fullName>
    </submittedName>
</protein>
<evidence type="ECO:0000313" key="2">
    <source>
        <dbReference type="EMBL" id="MFD2201413.1"/>
    </source>
</evidence>
<dbReference type="SUPFAM" id="SSF49299">
    <property type="entry name" value="PKD domain"/>
    <property type="match status" value="1"/>
</dbReference>
<gene>
    <name evidence="2" type="ORF">ACFSKV_07535</name>
</gene>
<accession>A0ABW5B6B2</accession>
<sequence>MSKGYYFILFFLVFLFGSKAFAQLTTVGKEFRFGFMENNRVVDYDNPGNSALDYGIVVITAAEPATGIIQYGNRSVNFDLNTGDQFFYRIEDMDILHRASGVVENKGVYINSSGDVSVYAFNERLRSADGTVVLPITSLGKEYYVVSHFEIMTAPTNFPYSPNVNDESLLLVVAVEDNTRIQITPSVFTLSGNPAAIPFEISLNSGQSYQIKAKADLTGTRVRVVGDNVDDCKNIAVFGGNKWTSVGNCGGANDHLFQHMYPVTTWGTDYLHVSLRGRTSGEMVKVLASENNTSVLVDGVNVGNLNAGRFLTLNFEQNEVKRITTDKPSLVTVFSKSQECNDPGSPLFEDGDPFMMSYSPNQQLLQSVTFNAIQLPEVRNHYVNIIVPSAASGLTRLDGQNIGNQFTPFPQYPDFSYARLNIPQGVHRLDNSEGFIAYVYGFGVVESYGYAVGAALSNLNFETEPTYEFEVQGEKVACLNQEGTWEIFPENELFTYFLWDFGDGSPLKEGKQVKHTYGEIGVYEIKVIASLSINSCDQQEEVKFNVNVQTVEGEIIGLTSVCPEVEEITYSFRSPEEFSKVEWKQEGGEIIDLNEEEGLVTIRWGKTNPDAFVLAIPFTMEGCPMAEVQLQVNINPVIISEIPTGETEICYNPEGIFEYRVQNQYANRKYFWMIEGGEIIGENDLPVINVRWAEGSTRGTIWFQESSLLDDLCEGESPRLEVIINPKLEIEEQLISNVLCFGESNGNITIKPKGGTPPYSFSWSHDVNLNSGLAENLSSGIYALKITDSFGCEIIINDLEIVQPEILETVSLSLTPTSCFGRSDGETSIIVRGGTAPYSIDYPFAIISGNEIKLPDLEGQEYDFEVRDANGCSIPISFVIDSPEPYMVDVNIEKPSCPGQNNGKLIVLPDNQFGPYIYLWDFDNSGNQILENVPRGVYNVTVTDRRGCQGFGIGEMKESTPLVRMPTGYRLDEGLFSAVSNCDLDFTLSVFNRWGQLIYSGDSGWDGKYGDTPVPLGTYSYLFQYVYNLNGEVFEKEIRGVFTIIR</sequence>
<dbReference type="PANTHER" id="PTHR46534:SF1">
    <property type="entry name" value="IGGFC-BINDING PROTEIN N-TERMINAL DOMAIN-CONTAINING PROTEIN"/>
    <property type="match status" value="1"/>
</dbReference>
<dbReference type="Gene3D" id="2.60.40.10">
    <property type="entry name" value="Immunoglobulins"/>
    <property type="match status" value="1"/>
</dbReference>
<dbReference type="InterPro" id="IPR035986">
    <property type="entry name" value="PKD_dom_sf"/>
</dbReference>
<dbReference type="InterPro" id="IPR013783">
    <property type="entry name" value="Ig-like_fold"/>
</dbReference>
<name>A0ABW5B6B2_9BACT</name>
<feature type="domain" description="PKD" evidence="1">
    <location>
        <begin position="497"/>
        <end position="530"/>
    </location>
</feature>
<dbReference type="CDD" id="cd00146">
    <property type="entry name" value="PKD"/>
    <property type="match status" value="1"/>
</dbReference>
<dbReference type="Pfam" id="PF17517">
    <property type="entry name" value="IgGFc_binding"/>
    <property type="match status" value="1"/>
</dbReference>
<evidence type="ECO:0000259" key="1">
    <source>
        <dbReference type="PROSITE" id="PS50093"/>
    </source>
</evidence>
<dbReference type="InterPro" id="IPR035234">
    <property type="entry name" value="IgGFc-bd_N"/>
</dbReference>
<keyword evidence="3" id="KW-1185">Reference proteome</keyword>
<comment type="caution">
    <text evidence="2">The sequence shown here is derived from an EMBL/GenBank/DDBJ whole genome shotgun (WGS) entry which is preliminary data.</text>
</comment>
<dbReference type="Proteomes" id="UP001597414">
    <property type="component" value="Unassembled WGS sequence"/>
</dbReference>
<dbReference type="EMBL" id="JBHUIV010000010">
    <property type="protein sequence ID" value="MFD2201413.1"/>
    <property type="molecule type" value="Genomic_DNA"/>
</dbReference>
<proteinExistence type="predicted"/>